<evidence type="ECO:0000259" key="1">
    <source>
        <dbReference type="Pfam" id="PF09949"/>
    </source>
</evidence>
<dbReference type="PANTHER" id="PTHR28208">
    <property type="entry name" value="PHOSPHATIDATE PHOSPHATASE APP1"/>
    <property type="match status" value="1"/>
</dbReference>
<organism evidence="2 3">
    <name type="scientific">Deinococcus metallilatus</name>
    <dbReference type="NCBI Taxonomy" id="1211322"/>
    <lineage>
        <taxon>Bacteria</taxon>
        <taxon>Thermotogati</taxon>
        <taxon>Deinococcota</taxon>
        <taxon>Deinococci</taxon>
        <taxon>Deinococcales</taxon>
        <taxon>Deinococcaceae</taxon>
        <taxon>Deinococcus</taxon>
    </lineage>
</organism>
<keyword evidence="3" id="KW-1185">Reference proteome</keyword>
<feature type="domain" description="Phosphatidate phosphatase APP1 catalytic" evidence="1">
    <location>
        <begin position="2"/>
        <end position="134"/>
    </location>
</feature>
<sequence>MTDLVDTVIVTGVVQGRAVQNVLMANGTTRPLFPDVPALLRGQAARGPVISLSNSPDGLTVSPRTLLRVHGLPEGPLFFREGAAEHKSRVLDTLARTTTARFTLIGDSGERDPETYAQFVQEHPGWVERLLIRDVGTPARRQEVGRRLTPLGAPFGFLPAAP</sequence>
<accession>A0ABR6MPD5</accession>
<proteinExistence type="predicted"/>
<gene>
    <name evidence="2" type="ORF">HNQ10_000402</name>
</gene>
<dbReference type="Proteomes" id="UP000536909">
    <property type="component" value="Unassembled WGS sequence"/>
</dbReference>
<dbReference type="InterPro" id="IPR019236">
    <property type="entry name" value="APP1_cat"/>
</dbReference>
<dbReference type="PANTHER" id="PTHR28208:SF3">
    <property type="entry name" value="PHOSPHATIDATE PHOSPHATASE APP1"/>
    <property type="match status" value="1"/>
</dbReference>
<dbReference type="EMBL" id="JACHFV010000002">
    <property type="protein sequence ID" value="MBB5293589.1"/>
    <property type="molecule type" value="Genomic_DNA"/>
</dbReference>
<dbReference type="Pfam" id="PF09949">
    <property type="entry name" value="APP1_cat"/>
    <property type="match status" value="1"/>
</dbReference>
<name>A0ABR6MPD5_9DEIO</name>
<evidence type="ECO:0000313" key="3">
    <source>
        <dbReference type="Proteomes" id="UP000536909"/>
    </source>
</evidence>
<reference evidence="2 3" key="1">
    <citation type="submission" date="2020-08" db="EMBL/GenBank/DDBJ databases">
        <title>Genomic Encyclopedia of Type Strains, Phase IV (KMG-IV): sequencing the most valuable type-strain genomes for metagenomic binning, comparative biology and taxonomic classification.</title>
        <authorList>
            <person name="Goeker M."/>
        </authorList>
    </citation>
    <scope>NUCLEOTIDE SEQUENCE [LARGE SCALE GENOMIC DNA]</scope>
    <source>
        <strain evidence="2 3">DSM 105434</strain>
    </source>
</reference>
<protein>
    <submittedName>
        <fullName evidence="2">Phosphatidate phosphatase APP1</fullName>
    </submittedName>
</protein>
<comment type="caution">
    <text evidence="2">The sequence shown here is derived from an EMBL/GenBank/DDBJ whole genome shotgun (WGS) entry which is preliminary data.</text>
</comment>
<dbReference type="InterPro" id="IPR052935">
    <property type="entry name" value="Mg2+_PAP"/>
</dbReference>
<evidence type="ECO:0000313" key="2">
    <source>
        <dbReference type="EMBL" id="MBB5293589.1"/>
    </source>
</evidence>
<dbReference type="RefSeq" id="WP_164973359.1">
    <property type="nucleotide sequence ID" value="NZ_BSUI01000040.1"/>
</dbReference>